<dbReference type="EMBL" id="CP104013">
    <property type="protein sequence ID" value="UYP44221.1"/>
    <property type="molecule type" value="Genomic_DNA"/>
</dbReference>
<dbReference type="Proteomes" id="UP001208689">
    <property type="component" value="Chromosome"/>
</dbReference>
<gene>
    <name evidence="1" type="ORF">NEF87_000506</name>
</gene>
<reference evidence="1" key="1">
    <citation type="submission" date="2022-09" db="EMBL/GenBank/DDBJ databases">
        <title>Actin cytoskeleton and complex cell architecture in an #Asgard archaeon.</title>
        <authorList>
            <person name="Ponce Toledo R.I."/>
            <person name="Schleper C."/>
            <person name="Rodrigues Oliveira T."/>
            <person name="Wollweber F."/>
            <person name="Xu J."/>
            <person name="Rittmann S."/>
            <person name="Klingl A."/>
            <person name="Pilhofer M."/>
        </authorList>
    </citation>
    <scope>NUCLEOTIDE SEQUENCE</scope>
    <source>
        <strain evidence="1">B-35</strain>
    </source>
</reference>
<evidence type="ECO:0008006" key="3">
    <source>
        <dbReference type="Google" id="ProtNLM"/>
    </source>
</evidence>
<name>A0ABY6HNV0_9ARCH</name>
<accession>A0ABY6HNV0</accession>
<dbReference type="Gene3D" id="3.40.630.30">
    <property type="match status" value="1"/>
</dbReference>
<sequence>MEVKYRFYEPNQGLEEIQGKIYSQANNRIVTGKEIQERFEREKIDPKTVRYAFTKDNKPLAYIQARDYENVGEVHIGRVWAMPECPEEIKTTMFDDLLTYMKGRKSDLRLKFNTTGDPEQIKFAEERGFKLDQKVIRFTIDRESIAKFDTSKLNYSLRRATMDDFEEIKKCYLKALGHVGRTVNEQLANFFKTQIETGFMSLAFEGEEMIGVIGCRVPDLTTDKDRPKNLGIQPLFTLLKKENALPVLMNAALEIAAQEKWNQDVIQIGFTDENPDEMEIMHAIAKETAVTGMQFVQ</sequence>
<organism evidence="1 2">
    <name type="scientific">Candidatus Lokiarchaeum ossiferum</name>
    <dbReference type="NCBI Taxonomy" id="2951803"/>
    <lineage>
        <taxon>Archaea</taxon>
        <taxon>Promethearchaeati</taxon>
        <taxon>Promethearchaeota</taxon>
        <taxon>Promethearchaeia</taxon>
        <taxon>Promethearchaeales</taxon>
        <taxon>Promethearchaeaceae</taxon>
        <taxon>Candidatus Lokiarchaeum</taxon>
    </lineage>
</organism>
<dbReference type="InterPro" id="IPR016181">
    <property type="entry name" value="Acyl_CoA_acyltransferase"/>
</dbReference>
<keyword evidence="2" id="KW-1185">Reference proteome</keyword>
<dbReference type="SUPFAM" id="SSF55729">
    <property type="entry name" value="Acyl-CoA N-acyltransferases (Nat)"/>
    <property type="match status" value="1"/>
</dbReference>
<protein>
    <recommendedName>
        <fullName evidence="3">N-acetyltransferase domain-containing protein</fullName>
    </recommendedName>
</protein>
<evidence type="ECO:0000313" key="1">
    <source>
        <dbReference type="EMBL" id="UYP44221.1"/>
    </source>
</evidence>
<proteinExistence type="predicted"/>
<evidence type="ECO:0000313" key="2">
    <source>
        <dbReference type="Proteomes" id="UP001208689"/>
    </source>
</evidence>